<organism evidence="1 2">
    <name type="scientific">Vibrio anguillarum</name>
    <name type="common">Listonella anguillarum</name>
    <dbReference type="NCBI Taxonomy" id="55601"/>
    <lineage>
        <taxon>Bacteria</taxon>
        <taxon>Pseudomonadati</taxon>
        <taxon>Pseudomonadota</taxon>
        <taxon>Gammaproteobacteria</taxon>
        <taxon>Vibrionales</taxon>
        <taxon>Vibrionaceae</taxon>
        <taxon>Vibrio</taxon>
    </lineage>
</organism>
<name>A0AAW4BJZ0_VIBAN</name>
<dbReference type="EMBL" id="SCLC01000506">
    <property type="protein sequence ID" value="MBF4436973.1"/>
    <property type="molecule type" value="Genomic_DNA"/>
</dbReference>
<dbReference type="Proteomes" id="UP000786185">
    <property type="component" value="Unassembled WGS sequence"/>
</dbReference>
<protein>
    <submittedName>
        <fullName evidence="1">Serine acetyltransferase</fullName>
    </submittedName>
</protein>
<gene>
    <name evidence="1" type="ORF">ERJ77_21275</name>
</gene>
<evidence type="ECO:0000313" key="2">
    <source>
        <dbReference type="Proteomes" id="UP000786185"/>
    </source>
</evidence>
<dbReference type="AlphaFoldDB" id="A0AAW4BJZ0"/>
<evidence type="ECO:0000313" key="1">
    <source>
        <dbReference type="EMBL" id="MBF4436973.1"/>
    </source>
</evidence>
<sequence length="49" mass="5944">MSVKINSLKYLVKSDLYRQSGRVSFLTFIRFLSFNKGFKFVFWLRLAKY</sequence>
<comment type="caution">
    <text evidence="1">The sequence shown here is derived from an EMBL/GenBank/DDBJ whole genome shotgun (WGS) entry which is preliminary data.</text>
</comment>
<reference evidence="1" key="1">
    <citation type="journal article" date="2021" name="PeerJ">
        <title>Analysis of 44 Vibrio anguillarum genomes reveals high genetic diversity.</title>
        <authorList>
            <person name="Hansen M.J."/>
            <person name="Dalsgaard I."/>
        </authorList>
    </citation>
    <scope>NUCLEOTIDE SEQUENCE</scope>
    <source>
        <strain evidence="1">850617-1/1</strain>
    </source>
</reference>
<accession>A0AAW4BJZ0</accession>
<proteinExistence type="predicted"/>
<feature type="non-terminal residue" evidence="1">
    <location>
        <position position="49"/>
    </location>
</feature>